<evidence type="ECO:0000313" key="1">
    <source>
        <dbReference type="EMBL" id="CAB4123649.1"/>
    </source>
</evidence>
<reference evidence="1" key="1">
    <citation type="submission" date="2020-04" db="EMBL/GenBank/DDBJ databases">
        <authorList>
            <person name="Chiriac C."/>
            <person name="Salcher M."/>
            <person name="Ghai R."/>
            <person name="Kavagutti S V."/>
        </authorList>
    </citation>
    <scope>NUCLEOTIDE SEQUENCE</scope>
</reference>
<proteinExistence type="predicted"/>
<dbReference type="EMBL" id="LR796172">
    <property type="protein sequence ID" value="CAB4123649.1"/>
    <property type="molecule type" value="Genomic_DNA"/>
</dbReference>
<organism evidence="1">
    <name type="scientific">uncultured Caudovirales phage</name>
    <dbReference type="NCBI Taxonomy" id="2100421"/>
    <lineage>
        <taxon>Viruses</taxon>
        <taxon>Duplodnaviria</taxon>
        <taxon>Heunggongvirae</taxon>
        <taxon>Uroviricota</taxon>
        <taxon>Caudoviricetes</taxon>
        <taxon>Peduoviridae</taxon>
        <taxon>Maltschvirus</taxon>
        <taxon>Maltschvirus maltsch</taxon>
    </lineage>
</organism>
<name>A0A6J5KU00_9CAUD</name>
<accession>A0A6J5KU00</accession>
<sequence length="80" mass="9702">MRRSSRPQPPEIPEVFTLYGVDYYLDWRKLERGHSFFIPTTATPKQVKAVLKVTYRDLPYTFELRTRCEYGRYGVRVWRL</sequence>
<protein>
    <submittedName>
        <fullName evidence="1">Uncharacterized protein</fullName>
    </submittedName>
</protein>
<gene>
    <name evidence="1" type="ORF">UFOVP48_54</name>
</gene>